<keyword evidence="4" id="KW-1185">Reference proteome</keyword>
<dbReference type="Gene3D" id="2.20.110.10">
    <property type="entry name" value="Histone H3 K4-specific methyltransferase SET7/9 N-terminal domain"/>
    <property type="match status" value="1"/>
</dbReference>
<feature type="chain" id="PRO_5047283304" description="TonB C-terminal domain-containing protein" evidence="1">
    <location>
        <begin position="29"/>
        <end position="283"/>
    </location>
</feature>
<protein>
    <recommendedName>
        <fullName evidence="2">TonB C-terminal domain-containing protein</fullName>
    </recommendedName>
</protein>
<dbReference type="SUPFAM" id="SSF74653">
    <property type="entry name" value="TolA/TonB C-terminal domain"/>
    <property type="match status" value="1"/>
</dbReference>
<feature type="domain" description="TonB C-terminal" evidence="2">
    <location>
        <begin position="206"/>
        <end position="266"/>
    </location>
</feature>
<evidence type="ECO:0000259" key="2">
    <source>
        <dbReference type="Pfam" id="PF03544"/>
    </source>
</evidence>
<evidence type="ECO:0000313" key="4">
    <source>
        <dbReference type="Proteomes" id="UP001500454"/>
    </source>
</evidence>
<gene>
    <name evidence="3" type="ORF">GCM10023186_30280</name>
</gene>
<sequence length="283" mass="31031">MTSFYVRLAARRGLLASLLVAPLAVAQAQVKTVASLEQLDGHKVAVRYLDRNAVPLPSAQGAYSYDIMRRADSLGVKWRVRRYTLQEHKQLLDAGFSSDVPFVTPHARTREWYPNGQLHEDLSYRAGKLDGPMKTFYPDGKPRRDQQNRAGTIVKGECFGAGGQVLEVCPVYRTAAKLTGKGAGQAVVFQALQKQFAQFIPKGYARATDGAVHVAFAVDSLGNVQDPRVLTSDDPDLNAPALEAVRRLPRLVPATEEGQPVPSVMEGTFFYYPTRRAAAASNE</sequence>
<feature type="signal peptide" evidence="1">
    <location>
        <begin position="1"/>
        <end position="28"/>
    </location>
</feature>
<evidence type="ECO:0000256" key="1">
    <source>
        <dbReference type="SAM" id="SignalP"/>
    </source>
</evidence>
<accession>A0ABP8J6T0</accession>
<keyword evidence="1" id="KW-0732">Signal</keyword>
<dbReference type="EMBL" id="BAABHA010000010">
    <property type="protein sequence ID" value="GAA4386075.1"/>
    <property type="molecule type" value="Genomic_DNA"/>
</dbReference>
<organism evidence="3 4">
    <name type="scientific">Hymenobacter koreensis</name>
    <dbReference type="NCBI Taxonomy" id="1084523"/>
    <lineage>
        <taxon>Bacteria</taxon>
        <taxon>Pseudomonadati</taxon>
        <taxon>Bacteroidota</taxon>
        <taxon>Cytophagia</taxon>
        <taxon>Cytophagales</taxon>
        <taxon>Hymenobacteraceae</taxon>
        <taxon>Hymenobacter</taxon>
    </lineage>
</organism>
<dbReference type="SUPFAM" id="SSF82185">
    <property type="entry name" value="Histone H3 K4-specific methyltransferase SET7/9 N-terminal domain"/>
    <property type="match status" value="1"/>
</dbReference>
<name>A0ABP8J6T0_9BACT</name>
<evidence type="ECO:0000313" key="3">
    <source>
        <dbReference type="EMBL" id="GAA4386075.1"/>
    </source>
</evidence>
<dbReference type="Gene3D" id="3.30.1150.10">
    <property type="match status" value="1"/>
</dbReference>
<dbReference type="Pfam" id="PF03544">
    <property type="entry name" value="TonB_C"/>
    <property type="match status" value="1"/>
</dbReference>
<dbReference type="RefSeq" id="WP_345225607.1">
    <property type="nucleotide sequence ID" value="NZ_BAABHA010000010.1"/>
</dbReference>
<dbReference type="InterPro" id="IPR037682">
    <property type="entry name" value="TonB_C"/>
</dbReference>
<dbReference type="Proteomes" id="UP001500454">
    <property type="component" value="Unassembled WGS sequence"/>
</dbReference>
<comment type="caution">
    <text evidence="3">The sequence shown here is derived from an EMBL/GenBank/DDBJ whole genome shotgun (WGS) entry which is preliminary data.</text>
</comment>
<reference evidence="4" key="1">
    <citation type="journal article" date="2019" name="Int. J. Syst. Evol. Microbiol.">
        <title>The Global Catalogue of Microorganisms (GCM) 10K type strain sequencing project: providing services to taxonomists for standard genome sequencing and annotation.</title>
        <authorList>
            <consortium name="The Broad Institute Genomics Platform"/>
            <consortium name="The Broad Institute Genome Sequencing Center for Infectious Disease"/>
            <person name="Wu L."/>
            <person name="Ma J."/>
        </authorList>
    </citation>
    <scope>NUCLEOTIDE SEQUENCE [LARGE SCALE GENOMIC DNA]</scope>
    <source>
        <strain evidence="4">JCM 17924</strain>
    </source>
</reference>
<proteinExistence type="predicted"/>